<evidence type="ECO:0000313" key="1">
    <source>
        <dbReference type="EMBL" id="XAH72750.1"/>
    </source>
</evidence>
<name>A0ABZ3ET84_9FIRM</name>
<proteinExistence type="predicted"/>
<accession>A0ABZ3ET84</accession>
<reference evidence="1 2" key="1">
    <citation type="submission" date="2024-02" db="EMBL/GenBank/DDBJ databases">
        <title>Bacterial strain from lacustrine sediment.</title>
        <authorList>
            <person name="Petit C."/>
            <person name="Fadhlaoui K."/>
        </authorList>
    </citation>
    <scope>NUCLEOTIDE SEQUENCE [LARGE SCALE GENOMIC DNA]</scope>
    <source>
        <strain evidence="1 2">IPX-CK</strain>
    </source>
</reference>
<organism evidence="1 2">
    <name type="scientific">Kineothrix sedimenti</name>
    <dbReference type="NCBI Taxonomy" id="3123317"/>
    <lineage>
        <taxon>Bacteria</taxon>
        <taxon>Bacillati</taxon>
        <taxon>Bacillota</taxon>
        <taxon>Clostridia</taxon>
        <taxon>Lachnospirales</taxon>
        <taxon>Lachnospiraceae</taxon>
        <taxon>Kineothrix</taxon>
    </lineage>
</organism>
<sequence>MHEYDDVVLSCFLKKQKQLFPENVAETLEEAEAFLEDCMAVVVNSVQEVWEYFDEEGVDMEGADEEEILSAQEVFDVGDGRYLIVEG</sequence>
<protein>
    <submittedName>
        <fullName evidence="1">Glyoxalase</fullName>
    </submittedName>
</protein>
<dbReference type="RefSeq" id="WP_342756364.1">
    <property type="nucleotide sequence ID" value="NZ_CP146256.1"/>
</dbReference>
<keyword evidence="2" id="KW-1185">Reference proteome</keyword>
<dbReference type="EMBL" id="CP146256">
    <property type="protein sequence ID" value="XAH72750.1"/>
    <property type="molecule type" value="Genomic_DNA"/>
</dbReference>
<gene>
    <name evidence="1" type="ORF">V6984_14685</name>
</gene>
<dbReference type="Proteomes" id="UP001451571">
    <property type="component" value="Chromosome"/>
</dbReference>
<evidence type="ECO:0000313" key="2">
    <source>
        <dbReference type="Proteomes" id="UP001451571"/>
    </source>
</evidence>